<dbReference type="Proteomes" id="UP000452235">
    <property type="component" value="Unassembled WGS sequence"/>
</dbReference>
<evidence type="ECO:0000313" key="3">
    <source>
        <dbReference type="EMBL" id="GFF13953.1"/>
    </source>
</evidence>
<dbReference type="OrthoDB" id="8062037at2759"/>
<feature type="compositionally biased region" description="Basic and acidic residues" evidence="1">
    <location>
        <begin position="46"/>
        <end position="59"/>
    </location>
</feature>
<feature type="signal peptide" evidence="2">
    <location>
        <begin position="1"/>
        <end position="26"/>
    </location>
</feature>
<sequence length="366" mass="41215">MSARKFLSSCLLYGTAFHLWSSFVLLQFDDTLHDIDEAQESQSGNKRSDKDTDENRQYSEEAADADPVFIPLGWPRLRKGELYVASDPEWKEFAKISRNREKLQALKEELTSVVLRDASRSNMLLDALGGPLTVTGSWLVHHFPHRSPPLYSRSGIEITDTGVYWTERLMSSEHGDLMRKCMQPLFVTLAIRDAYMVLFRRQLARMNILDQEQSVGSTHLQQQKELSADLRTLDGLSGIFQLEASPQQPPSPPQDAPQGDSDSRSHPSFLISTLQRLPVPKFGPGSDLHAASLAFKLRLHDCWARELHTPPPGVFYFLGPVGLKGPRGFCRVEVKGEYDPATAKWTLVSLQLKDLSLFQQKPLGDP</sequence>
<evidence type="ECO:0000313" key="4">
    <source>
        <dbReference type="Proteomes" id="UP000452235"/>
    </source>
</evidence>
<accession>A0A5M3YL12</accession>
<comment type="caution">
    <text evidence="3">The sequence shown here is derived from an EMBL/GenBank/DDBJ whole genome shotgun (WGS) entry which is preliminary data.</text>
</comment>
<dbReference type="EMBL" id="BLJY01000003">
    <property type="protein sequence ID" value="GFF13953.1"/>
    <property type="molecule type" value="Genomic_DNA"/>
</dbReference>
<protein>
    <submittedName>
        <fullName evidence="3">Uncharacterized protein</fullName>
    </submittedName>
</protein>
<evidence type="ECO:0000256" key="2">
    <source>
        <dbReference type="SAM" id="SignalP"/>
    </source>
</evidence>
<organism evidence="3 4">
    <name type="scientific">Aspergillus terreus</name>
    <dbReference type="NCBI Taxonomy" id="33178"/>
    <lineage>
        <taxon>Eukaryota</taxon>
        <taxon>Fungi</taxon>
        <taxon>Dikarya</taxon>
        <taxon>Ascomycota</taxon>
        <taxon>Pezizomycotina</taxon>
        <taxon>Eurotiomycetes</taxon>
        <taxon>Eurotiomycetidae</taxon>
        <taxon>Eurotiales</taxon>
        <taxon>Aspergillaceae</taxon>
        <taxon>Aspergillus</taxon>
        <taxon>Aspergillus subgen. Circumdati</taxon>
    </lineage>
</organism>
<feature type="chain" id="PRO_5043366325" evidence="2">
    <location>
        <begin position="27"/>
        <end position="366"/>
    </location>
</feature>
<keyword evidence="2" id="KW-0732">Signal</keyword>
<name>A0A5M3YL12_ASPTE</name>
<gene>
    <name evidence="3" type="ORF">ATEIFO6365_0003000600</name>
</gene>
<feature type="region of interest" description="Disordered" evidence="1">
    <location>
        <begin position="242"/>
        <end position="267"/>
    </location>
</feature>
<feature type="region of interest" description="Disordered" evidence="1">
    <location>
        <begin position="37"/>
        <end position="61"/>
    </location>
</feature>
<dbReference type="AlphaFoldDB" id="A0A5M3YL12"/>
<keyword evidence="4" id="KW-1185">Reference proteome</keyword>
<proteinExistence type="predicted"/>
<evidence type="ECO:0000256" key="1">
    <source>
        <dbReference type="SAM" id="MobiDB-lite"/>
    </source>
</evidence>
<reference evidence="3 4" key="1">
    <citation type="submission" date="2020-01" db="EMBL/GenBank/DDBJ databases">
        <title>Aspergillus terreus IFO 6365 whole genome shotgun sequence.</title>
        <authorList>
            <person name="Kanamasa S."/>
            <person name="Takahashi H."/>
        </authorList>
    </citation>
    <scope>NUCLEOTIDE SEQUENCE [LARGE SCALE GENOMIC DNA]</scope>
    <source>
        <strain evidence="3 4">IFO 6365</strain>
    </source>
</reference>